<dbReference type="Gene3D" id="3.30.465.10">
    <property type="match status" value="1"/>
</dbReference>
<dbReference type="InterPro" id="IPR004113">
    <property type="entry name" value="FAD-bd_oxidored_4_C"/>
</dbReference>
<dbReference type="EMBL" id="CP136051">
    <property type="protein sequence ID" value="WOK08708.1"/>
    <property type="molecule type" value="Genomic_DNA"/>
</dbReference>
<evidence type="ECO:0000256" key="4">
    <source>
        <dbReference type="ARBA" id="ARBA00022723"/>
    </source>
</evidence>
<dbReference type="InterPro" id="IPR016164">
    <property type="entry name" value="FAD-linked_Oxase-like_C"/>
</dbReference>
<dbReference type="InterPro" id="IPR017896">
    <property type="entry name" value="4Fe4S_Fe-S-bd"/>
</dbReference>
<feature type="domain" description="4Fe-4S ferredoxin-type" evidence="11">
    <location>
        <begin position="511"/>
        <end position="541"/>
    </location>
</feature>
<feature type="domain" description="FAD-binding PCMH-type" evidence="12">
    <location>
        <begin position="18"/>
        <end position="246"/>
    </location>
</feature>
<dbReference type="InterPro" id="IPR004017">
    <property type="entry name" value="Cys_rich_dom"/>
</dbReference>
<dbReference type="PROSITE" id="PS00198">
    <property type="entry name" value="4FE4S_FER_1"/>
    <property type="match status" value="1"/>
</dbReference>
<dbReference type="InterPro" id="IPR006094">
    <property type="entry name" value="Oxid_FAD_bind_N"/>
</dbReference>
<evidence type="ECO:0000256" key="5">
    <source>
        <dbReference type="ARBA" id="ARBA00022827"/>
    </source>
</evidence>
<dbReference type="Gene3D" id="3.30.43.10">
    <property type="entry name" value="Uridine Diphospho-n-acetylenolpyruvylglucosamine Reductase, domain 2"/>
    <property type="match status" value="1"/>
</dbReference>
<dbReference type="InterPro" id="IPR036318">
    <property type="entry name" value="FAD-bd_PCMH-like_sf"/>
</dbReference>
<keyword evidence="7" id="KW-0560">Oxidoreductase</keyword>
<keyword evidence="3" id="KW-0285">Flavoprotein</keyword>
<dbReference type="PANTHER" id="PTHR11748:SF111">
    <property type="entry name" value="D-LACTATE DEHYDROGENASE, MITOCHONDRIAL-RELATED"/>
    <property type="match status" value="1"/>
</dbReference>
<protein>
    <recommendedName>
        <fullName evidence="10">D-lactate dehydrogenase (cytochrome)</fullName>
        <ecNumber evidence="10">1.1.2.4</ecNumber>
    </recommendedName>
</protein>
<dbReference type="Gene3D" id="3.30.70.2190">
    <property type="match status" value="1"/>
</dbReference>
<evidence type="ECO:0000256" key="1">
    <source>
        <dbReference type="ARBA" id="ARBA00001974"/>
    </source>
</evidence>
<dbReference type="RefSeq" id="WP_317491342.1">
    <property type="nucleotide sequence ID" value="NZ_CP136051.1"/>
</dbReference>
<name>A0ABZ0IWF9_9BACT</name>
<evidence type="ECO:0000256" key="2">
    <source>
        <dbReference type="ARBA" id="ARBA00008000"/>
    </source>
</evidence>
<accession>A0ABZ0IWF9</accession>
<dbReference type="InterPro" id="IPR017900">
    <property type="entry name" value="4Fe4S_Fe_S_CS"/>
</dbReference>
<dbReference type="EC" id="1.1.2.4" evidence="10"/>
<evidence type="ECO:0000259" key="11">
    <source>
        <dbReference type="PROSITE" id="PS51379"/>
    </source>
</evidence>
<dbReference type="PROSITE" id="PS51387">
    <property type="entry name" value="FAD_PCMH"/>
    <property type="match status" value="1"/>
</dbReference>
<dbReference type="Gene3D" id="1.10.45.10">
    <property type="entry name" value="Vanillyl-alcohol Oxidase, Chain A, domain 4"/>
    <property type="match status" value="1"/>
</dbReference>
<dbReference type="Pfam" id="PF02913">
    <property type="entry name" value="FAD-oxidase_C"/>
    <property type="match status" value="1"/>
</dbReference>
<comment type="similarity">
    <text evidence="2">Belongs to the FAD-binding oxidoreductase/transferase type 4 family.</text>
</comment>
<evidence type="ECO:0000256" key="3">
    <source>
        <dbReference type="ARBA" id="ARBA00022630"/>
    </source>
</evidence>
<evidence type="ECO:0000256" key="9">
    <source>
        <dbReference type="ARBA" id="ARBA00023014"/>
    </source>
</evidence>
<dbReference type="SUPFAM" id="SSF55103">
    <property type="entry name" value="FAD-linked oxidases, C-terminal domain"/>
    <property type="match status" value="1"/>
</dbReference>
<dbReference type="InterPro" id="IPR016169">
    <property type="entry name" value="FAD-bd_PCMH_sub2"/>
</dbReference>
<dbReference type="SUPFAM" id="SSF56176">
    <property type="entry name" value="FAD-binding/transporter-associated domain-like"/>
    <property type="match status" value="1"/>
</dbReference>
<evidence type="ECO:0000256" key="10">
    <source>
        <dbReference type="ARBA" id="ARBA00038897"/>
    </source>
</evidence>
<evidence type="ECO:0000256" key="7">
    <source>
        <dbReference type="ARBA" id="ARBA00023002"/>
    </source>
</evidence>
<dbReference type="SUPFAM" id="SSF46548">
    <property type="entry name" value="alpha-helical ferredoxin"/>
    <property type="match status" value="1"/>
</dbReference>
<dbReference type="Pfam" id="PF13183">
    <property type="entry name" value="Fer4_8"/>
    <property type="match status" value="1"/>
</dbReference>
<dbReference type="InterPro" id="IPR016166">
    <property type="entry name" value="FAD-bd_PCMH"/>
</dbReference>
<keyword evidence="6" id="KW-0809">Transit peptide</keyword>
<evidence type="ECO:0000313" key="13">
    <source>
        <dbReference type="EMBL" id="WOK08708.1"/>
    </source>
</evidence>
<keyword evidence="5" id="KW-0274">FAD</keyword>
<evidence type="ECO:0000313" key="14">
    <source>
        <dbReference type="Proteomes" id="UP001302349"/>
    </source>
</evidence>
<dbReference type="InterPro" id="IPR016171">
    <property type="entry name" value="Vanillyl_alc_oxidase_C-sub2"/>
</dbReference>
<proteinExistence type="inferred from homology"/>
<dbReference type="InterPro" id="IPR016167">
    <property type="entry name" value="FAD-bd_PCMH_sub1"/>
</dbReference>
<evidence type="ECO:0000256" key="8">
    <source>
        <dbReference type="ARBA" id="ARBA00023004"/>
    </source>
</evidence>
<evidence type="ECO:0000259" key="12">
    <source>
        <dbReference type="PROSITE" id="PS51387"/>
    </source>
</evidence>
<gene>
    <name evidence="13" type="ORF">RT717_08675</name>
</gene>
<organism evidence="13 14">
    <name type="scientific">Imperialibacter roseus</name>
    <dbReference type="NCBI Taxonomy" id="1324217"/>
    <lineage>
        <taxon>Bacteria</taxon>
        <taxon>Pseudomonadati</taxon>
        <taxon>Bacteroidota</taxon>
        <taxon>Cytophagia</taxon>
        <taxon>Cytophagales</taxon>
        <taxon>Flammeovirgaceae</taxon>
        <taxon>Imperialibacter</taxon>
    </lineage>
</organism>
<dbReference type="Gene3D" id="1.10.1060.10">
    <property type="entry name" value="Alpha-helical ferredoxin"/>
    <property type="match status" value="1"/>
</dbReference>
<comment type="cofactor">
    <cofactor evidence="1">
        <name>FAD</name>
        <dbReference type="ChEBI" id="CHEBI:57692"/>
    </cofactor>
</comment>
<dbReference type="PANTHER" id="PTHR11748">
    <property type="entry name" value="D-LACTATE DEHYDROGENASE"/>
    <property type="match status" value="1"/>
</dbReference>
<keyword evidence="9" id="KW-0411">Iron-sulfur</keyword>
<keyword evidence="8" id="KW-0408">Iron</keyword>
<dbReference type="Pfam" id="PF01565">
    <property type="entry name" value="FAD_binding_4"/>
    <property type="match status" value="1"/>
</dbReference>
<sequence length="921" mass="102663">MKTRLIDRYAYASDASHFYLVPKAVVQPITAEEIQRLFAVSQELNIPITFRAGGTSLSGQAVSDGILADLSNYWRKVIPENNGETVRVEPGAIGAHVNIHLKKFGKKIGPDPASINAAMMGGILSNNSSGMCCGVVNNSYHTLKHLTFVLPNGQVFSTERKEDYDRFLRDCKEVANGLLVLKQEVEQNKTLVARIRKKYKQKNTVGYCMNAFLDYEHPLDILAHVIIGGEGTLAFIAEAVLNTIPDFPFKMTGMLYFDSPAEACNTIAALRDTGAEALEFMDRASLRSVENMPGVPDFIKTLPEQASAILCEYQESTQERLDTKYEMAKPTLAKLPMLFEPSFTQNPTEQALYWNIRKGMYPSVAGMRAKGTSALMEDFTFPVERLGEAVVDVQQLFVKHKYENGIIFGHAKDGNLHFVVSQSYATPEAIALYEEFNDDLFDLVLNKYDGALKGEHSSGRAVSAYVETEWGPEAYSVMKRLKQLIDPHNLLNPGIVITEDKKCHVHNLKVMPIVEEEVDKCIECGFCENSCPSRDYTLTPRRRIGIRRAIKRAEMAGDHATKDALLKDYAFDGIETCAVDGMCATNCPVDINTGDLVKRLRRENHSSFENKVAVGVARNFKWLESGTRLALWKGFLLNKLFGQQFMPKLTLGMKRIIPGMPLWSNHFQKPAMKELFESVRSARSEGQSVVYFSSCISRMMDGDGVRAFLSVCKKANINIVLPDQLKGTCCGQVFSSKGFAEAYKFTANQAIERLWQSSQEGKIPVVLDVTSCTQTIRSSRPYLSDANKVRFDKLTIHDVIDFAAEIVLPQLRISAQKDKIAFHPVCSVQKMGSLDQLKRIGKACAKEVKVPEFAGCCGMAGDRGFYYPELTKAATKKESTEVKQETYDGYYSTSKTCEIALSEAVGKNYESVMKLLDDVSN</sequence>
<keyword evidence="4" id="KW-0479">Metal-binding</keyword>
<dbReference type="Pfam" id="PF02754">
    <property type="entry name" value="CCG"/>
    <property type="match status" value="2"/>
</dbReference>
<evidence type="ECO:0000256" key="6">
    <source>
        <dbReference type="ARBA" id="ARBA00022946"/>
    </source>
</evidence>
<dbReference type="PROSITE" id="PS51379">
    <property type="entry name" value="4FE4S_FER_2"/>
    <property type="match status" value="1"/>
</dbReference>
<dbReference type="Proteomes" id="UP001302349">
    <property type="component" value="Chromosome"/>
</dbReference>
<dbReference type="InterPro" id="IPR009051">
    <property type="entry name" value="Helical_ferredxn"/>
</dbReference>
<dbReference type="Gene3D" id="3.30.70.2740">
    <property type="match status" value="1"/>
</dbReference>
<reference evidence="13 14" key="1">
    <citation type="journal article" date="2023" name="Microbiol. Resour. Announc.">
        <title>Complete Genome Sequence of Imperialibacter roseus strain P4T.</title>
        <authorList>
            <person name="Tizabi D.R."/>
            <person name="Bachvaroff T."/>
            <person name="Hill R.T."/>
        </authorList>
    </citation>
    <scope>NUCLEOTIDE SEQUENCE [LARGE SCALE GENOMIC DNA]</scope>
    <source>
        <strain evidence="13 14">P4T</strain>
    </source>
</reference>
<keyword evidence="14" id="KW-1185">Reference proteome</keyword>